<gene>
    <name evidence="3" type="ORF">BD626DRAFT_226554</name>
</gene>
<dbReference type="EMBL" id="VDMD01000054">
    <property type="protein sequence ID" value="TRM56988.1"/>
    <property type="molecule type" value="Genomic_DNA"/>
</dbReference>
<evidence type="ECO:0000256" key="1">
    <source>
        <dbReference type="ARBA" id="ARBA00023002"/>
    </source>
</evidence>
<feature type="domain" description="NADP-dependent oxidoreductase" evidence="2">
    <location>
        <begin position="22"/>
        <end position="91"/>
    </location>
</feature>
<evidence type="ECO:0000313" key="4">
    <source>
        <dbReference type="Proteomes" id="UP000320762"/>
    </source>
</evidence>
<accession>A0A550BWU3</accession>
<proteinExistence type="predicted"/>
<evidence type="ECO:0000313" key="3">
    <source>
        <dbReference type="EMBL" id="TRM56988.1"/>
    </source>
</evidence>
<dbReference type="Pfam" id="PF00248">
    <property type="entry name" value="Aldo_ket_red"/>
    <property type="match status" value="1"/>
</dbReference>
<dbReference type="Proteomes" id="UP000320762">
    <property type="component" value="Unassembled WGS sequence"/>
</dbReference>
<dbReference type="PANTHER" id="PTHR43364:SF4">
    <property type="entry name" value="NAD(P)-LINKED OXIDOREDUCTASE SUPERFAMILY PROTEIN"/>
    <property type="match status" value="1"/>
</dbReference>
<dbReference type="GO" id="GO:0016491">
    <property type="term" value="F:oxidoreductase activity"/>
    <property type="evidence" value="ECO:0007669"/>
    <property type="project" value="UniProtKB-KW"/>
</dbReference>
<dbReference type="SUPFAM" id="SSF51430">
    <property type="entry name" value="NAD(P)-linked oxidoreductase"/>
    <property type="match status" value="1"/>
</dbReference>
<organism evidence="3 4">
    <name type="scientific">Schizophyllum amplum</name>
    <dbReference type="NCBI Taxonomy" id="97359"/>
    <lineage>
        <taxon>Eukaryota</taxon>
        <taxon>Fungi</taxon>
        <taxon>Dikarya</taxon>
        <taxon>Basidiomycota</taxon>
        <taxon>Agaricomycotina</taxon>
        <taxon>Agaricomycetes</taxon>
        <taxon>Agaricomycetidae</taxon>
        <taxon>Agaricales</taxon>
        <taxon>Schizophyllaceae</taxon>
        <taxon>Schizophyllum</taxon>
    </lineage>
</organism>
<reference evidence="3 4" key="1">
    <citation type="journal article" date="2019" name="New Phytol.">
        <title>Comparative genomics reveals unique wood-decay strategies and fruiting body development in the Schizophyllaceae.</title>
        <authorList>
            <person name="Almasi E."/>
            <person name="Sahu N."/>
            <person name="Krizsan K."/>
            <person name="Balint B."/>
            <person name="Kovacs G.M."/>
            <person name="Kiss B."/>
            <person name="Cseklye J."/>
            <person name="Drula E."/>
            <person name="Henrissat B."/>
            <person name="Nagy I."/>
            <person name="Chovatia M."/>
            <person name="Adam C."/>
            <person name="LaButti K."/>
            <person name="Lipzen A."/>
            <person name="Riley R."/>
            <person name="Grigoriev I.V."/>
            <person name="Nagy L.G."/>
        </authorList>
    </citation>
    <scope>NUCLEOTIDE SEQUENCE [LARGE SCALE GENOMIC DNA]</scope>
    <source>
        <strain evidence="3 4">NL-1724</strain>
    </source>
</reference>
<dbReference type="InterPro" id="IPR036812">
    <property type="entry name" value="NAD(P)_OxRdtase_dom_sf"/>
</dbReference>
<dbReference type="InterPro" id="IPR050523">
    <property type="entry name" value="AKR_Detox_Biosynth"/>
</dbReference>
<evidence type="ECO:0000259" key="2">
    <source>
        <dbReference type="Pfam" id="PF00248"/>
    </source>
</evidence>
<keyword evidence="1" id="KW-0560">Oxidoreductase</keyword>
<dbReference type="AlphaFoldDB" id="A0A550BWU3"/>
<name>A0A550BWU3_9AGAR</name>
<dbReference type="PANTHER" id="PTHR43364">
    <property type="entry name" value="NADH-SPECIFIC METHYLGLYOXAL REDUCTASE-RELATED"/>
    <property type="match status" value="1"/>
</dbReference>
<dbReference type="STRING" id="97359.A0A550BWU3"/>
<dbReference type="Gene3D" id="3.20.20.100">
    <property type="entry name" value="NADP-dependent oxidoreductase domain"/>
    <property type="match status" value="1"/>
</dbReference>
<dbReference type="InterPro" id="IPR023210">
    <property type="entry name" value="NADP_OxRdtase_dom"/>
</dbReference>
<comment type="caution">
    <text evidence="3">The sequence shown here is derived from an EMBL/GenBank/DDBJ whole genome shotgun (WGS) entry which is preliminary data.</text>
</comment>
<dbReference type="OrthoDB" id="48988at2759"/>
<protein>
    <submittedName>
        <fullName evidence="3">NADP-dependent oxidoreductase domain-containing protein</fullName>
    </submittedName>
</protein>
<keyword evidence="4" id="KW-1185">Reference proteome</keyword>
<sequence>MSQQSTTRGGSDKRIHVYSQVQQSTEAIVDRVEELAKKKGCSMAQLSLAWLMAKSGVSAPIVGTTSLEKLHDLIGAVDVELEEEEMKYLEEPYVPQAVIGHS</sequence>